<sequence length="540" mass="59489">MVAAGSPPAFSLHNMKFYSRALENRYDRHDPAVHGARHAFLRAALINFVQLQLLFLGIFSYIFGAIFQQSSHAHNLHVLYVDYDHGTVGQAVRNASQSLQGQGFPTVVEHSQADYPTPNDLRHAVCKKGYWAALFTSAGASTRLEAATSGLADASLYNKSDALAFIWNEAHYPTIADTVIAGNMKTISDAARLAYSATNGSDVVQSLAASSALSPAAISAFADPWHLTSDNIQPTTQGSRLIYNTIVILLLLIQEFFYLGTINGLYVQFRIFSRIHPLRIALVRLALSLAYTLVGSLCTAGVVWAFRAGWAVSGAQFALTWAALWLFAHANFLTLDIFALWLPPAYVPMALIAWAMLNVASILVPLELAPAFYRWSYALPAHEVFQVLVDVWSRGCNPQLRHALPVLFAYEVVGLASSVWGAWRRCHYAVIAEEAQEKSLMTKVEERLAVERQVCVGEKGVTPSRNQVGEELRTESDKSGAAKEDGAPLPEQEADVMAREEQREIRRMRTMERRASMGPSFQLAFGNLESGGRTPQKRGT</sequence>
<dbReference type="OMA" id="YSNPWEL"/>
<dbReference type="EMBL" id="KB915776">
    <property type="protein sequence ID" value="EOD52262.1"/>
    <property type="molecule type" value="Genomic_DNA"/>
</dbReference>
<evidence type="ECO:0000259" key="3">
    <source>
        <dbReference type="Pfam" id="PF12051"/>
    </source>
</evidence>
<protein>
    <submittedName>
        <fullName evidence="4">Putative nitrosoguanidine resistance protein sng1 protein</fullName>
    </submittedName>
</protein>
<dbReference type="Pfam" id="PF12051">
    <property type="entry name" value="DUF3533"/>
    <property type="match status" value="1"/>
</dbReference>
<dbReference type="KEGG" id="npa:UCRNP2_947"/>
<feature type="domain" description="DUF3533" evidence="3">
    <location>
        <begin position="47"/>
        <end position="414"/>
    </location>
</feature>
<name>R1EXB7_BOTPV</name>
<dbReference type="PANTHER" id="PTHR34814">
    <property type="entry name" value="NITROSOGUANIDINE RESISTANCE PROTEIN SNG1"/>
    <property type="match status" value="1"/>
</dbReference>
<evidence type="ECO:0000256" key="1">
    <source>
        <dbReference type="SAM" id="MobiDB-lite"/>
    </source>
</evidence>
<dbReference type="InterPro" id="IPR022703">
    <property type="entry name" value="DUF3533"/>
</dbReference>
<organism evidence="4 5">
    <name type="scientific">Botryosphaeria parva (strain UCR-NP2)</name>
    <name type="common">Grapevine canker fungus</name>
    <name type="synonym">Neofusicoccum parvum</name>
    <dbReference type="NCBI Taxonomy" id="1287680"/>
    <lineage>
        <taxon>Eukaryota</taxon>
        <taxon>Fungi</taxon>
        <taxon>Dikarya</taxon>
        <taxon>Ascomycota</taxon>
        <taxon>Pezizomycotina</taxon>
        <taxon>Dothideomycetes</taxon>
        <taxon>Dothideomycetes incertae sedis</taxon>
        <taxon>Botryosphaeriales</taxon>
        <taxon>Botryosphaeriaceae</taxon>
        <taxon>Neofusicoccum</taxon>
    </lineage>
</organism>
<dbReference type="PANTHER" id="PTHR34814:SF2">
    <property type="entry name" value="DUF3533 DOMAIN-CONTAINING PROTEIN"/>
    <property type="match status" value="1"/>
</dbReference>
<feature type="compositionally biased region" description="Basic and acidic residues" evidence="1">
    <location>
        <begin position="496"/>
        <end position="515"/>
    </location>
</feature>
<evidence type="ECO:0000313" key="5">
    <source>
        <dbReference type="Proteomes" id="UP000013521"/>
    </source>
</evidence>
<feature type="transmembrane region" description="Helical" evidence="2">
    <location>
        <begin position="318"/>
        <end position="339"/>
    </location>
</feature>
<feature type="transmembrane region" description="Helical" evidence="2">
    <location>
        <begin position="345"/>
        <end position="366"/>
    </location>
</feature>
<accession>R1EXB7</accession>
<feature type="region of interest" description="Disordered" evidence="1">
    <location>
        <begin position="461"/>
        <end position="540"/>
    </location>
</feature>
<evidence type="ECO:0000256" key="2">
    <source>
        <dbReference type="SAM" id="Phobius"/>
    </source>
</evidence>
<dbReference type="GO" id="GO:0016020">
    <property type="term" value="C:membrane"/>
    <property type="evidence" value="ECO:0007669"/>
    <property type="project" value="TreeGrafter"/>
</dbReference>
<gene>
    <name evidence="4" type="ORF">UCRNP2_947</name>
</gene>
<evidence type="ECO:0000313" key="4">
    <source>
        <dbReference type="EMBL" id="EOD52262.1"/>
    </source>
</evidence>
<keyword evidence="2" id="KW-0812">Transmembrane</keyword>
<reference evidence="5" key="1">
    <citation type="journal article" date="2013" name="Genome Announc.">
        <title>Draft genome sequence of Neofusicoccum parvum isolate UCR-NP2, a fungal vascular pathogen associated with grapevine cankers.</title>
        <authorList>
            <person name="Blanco-Ulate B."/>
            <person name="Rolshausen P."/>
            <person name="Cantu D."/>
        </authorList>
    </citation>
    <scope>NUCLEOTIDE SEQUENCE [LARGE SCALE GENOMIC DNA]</scope>
    <source>
        <strain evidence="5">UCR-NP2</strain>
    </source>
</reference>
<feature type="compositionally biased region" description="Basic and acidic residues" evidence="1">
    <location>
        <begin position="468"/>
        <end position="486"/>
    </location>
</feature>
<dbReference type="OrthoDB" id="2140105at2759"/>
<dbReference type="AlphaFoldDB" id="R1EXB7"/>
<feature type="transmembrane region" description="Helical" evidence="2">
    <location>
        <begin position="281"/>
        <end position="306"/>
    </location>
</feature>
<dbReference type="eggNOG" id="ENOG502QTP0">
    <property type="taxonomic scope" value="Eukaryota"/>
</dbReference>
<keyword evidence="2" id="KW-0472">Membrane</keyword>
<dbReference type="InterPro" id="IPR053001">
    <property type="entry name" value="MNNG_permease-like"/>
</dbReference>
<feature type="transmembrane region" description="Helical" evidence="2">
    <location>
        <begin position="44"/>
        <end position="67"/>
    </location>
</feature>
<feature type="transmembrane region" description="Helical" evidence="2">
    <location>
        <begin position="241"/>
        <end position="261"/>
    </location>
</feature>
<dbReference type="Proteomes" id="UP000013521">
    <property type="component" value="Unassembled WGS sequence"/>
</dbReference>
<keyword evidence="2" id="KW-1133">Transmembrane helix</keyword>
<dbReference type="HOGENOM" id="CLU_035734_0_0_1"/>
<proteinExistence type="predicted"/>